<dbReference type="Proteomes" id="UP001175271">
    <property type="component" value="Unassembled WGS sequence"/>
</dbReference>
<evidence type="ECO:0000313" key="2">
    <source>
        <dbReference type="EMBL" id="KAK0394723.1"/>
    </source>
</evidence>
<dbReference type="PROSITE" id="PS51257">
    <property type="entry name" value="PROKAR_LIPOPROTEIN"/>
    <property type="match status" value="1"/>
</dbReference>
<comment type="caution">
    <text evidence="2">The sequence shown here is derived from an EMBL/GenBank/DDBJ whole genome shotgun (WGS) entry which is preliminary data.</text>
</comment>
<dbReference type="EMBL" id="JAUCMV010000005">
    <property type="protein sequence ID" value="KAK0394723.1"/>
    <property type="molecule type" value="Genomic_DNA"/>
</dbReference>
<gene>
    <name evidence="2" type="ORF">QR680_000900</name>
</gene>
<dbReference type="AlphaFoldDB" id="A0AA39GXT9"/>
<reference evidence="2" key="1">
    <citation type="submission" date="2023-06" db="EMBL/GenBank/DDBJ databases">
        <title>Genomic analysis of the entomopathogenic nematode Steinernema hermaphroditum.</title>
        <authorList>
            <person name="Schwarz E.M."/>
            <person name="Heppert J.K."/>
            <person name="Baniya A."/>
            <person name="Schwartz H.T."/>
            <person name="Tan C.-H."/>
            <person name="Antoshechkin I."/>
            <person name="Sternberg P.W."/>
            <person name="Goodrich-Blair H."/>
            <person name="Dillman A.R."/>
        </authorList>
    </citation>
    <scope>NUCLEOTIDE SEQUENCE</scope>
    <source>
        <strain evidence="2">PS9179</strain>
        <tissue evidence="2">Whole animal</tissue>
    </source>
</reference>
<keyword evidence="1" id="KW-0472">Membrane</keyword>
<name>A0AA39GXT9_9BILA</name>
<accession>A0AA39GXT9</accession>
<evidence type="ECO:0000313" key="3">
    <source>
        <dbReference type="Proteomes" id="UP001175271"/>
    </source>
</evidence>
<organism evidence="2 3">
    <name type="scientific">Steinernema hermaphroditum</name>
    <dbReference type="NCBI Taxonomy" id="289476"/>
    <lineage>
        <taxon>Eukaryota</taxon>
        <taxon>Metazoa</taxon>
        <taxon>Ecdysozoa</taxon>
        <taxon>Nematoda</taxon>
        <taxon>Chromadorea</taxon>
        <taxon>Rhabditida</taxon>
        <taxon>Tylenchina</taxon>
        <taxon>Panagrolaimomorpha</taxon>
        <taxon>Strongyloidoidea</taxon>
        <taxon>Steinernematidae</taxon>
        <taxon>Steinernema</taxon>
    </lineage>
</organism>
<evidence type="ECO:0000256" key="1">
    <source>
        <dbReference type="SAM" id="Phobius"/>
    </source>
</evidence>
<keyword evidence="1" id="KW-1133">Transmembrane helix</keyword>
<sequence>MNHRGSNCSCSLAMASVSCTEFMIIQLVYTLALFLPQTLVYIELLLAPTHQHNSINRYILLRNAQIIAFYGRDGPAPILPISNVPIVPSARTSPTCLMKPPITKPCNYS</sequence>
<protein>
    <submittedName>
        <fullName evidence="2">Uncharacterized protein</fullName>
    </submittedName>
</protein>
<feature type="transmembrane region" description="Helical" evidence="1">
    <location>
        <begin position="12"/>
        <end position="35"/>
    </location>
</feature>
<proteinExistence type="predicted"/>
<keyword evidence="1" id="KW-0812">Transmembrane</keyword>
<keyword evidence="3" id="KW-1185">Reference proteome</keyword>